<dbReference type="OrthoDB" id="9792760at2"/>
<gene>
    <name evidence="2" type="ORF">EDC34_101432</name>
</gene>
<feature type="transmembrane region" description="Helical" evidence="1">
    <location>
        <begin position="85"/>
        <end position="106"/>
    </location>
</feature>
<reference evidence="2 3" key="1">
    <citation type="submission" date="2019-03" db="EMBL/GenBank/DDBJ databases">
        <title>Genomic Encyclopedia of Type Strains, Phase IV (KMG-IV): sequencing the most valuable type-strain genomes for metagenomic binning, comparative biology and taxonomic classification.</title>
        <authorList>
            <person name="Goeker M."/>
        </authorList>
    </citation>
    <scope>NUCLEOTIDE SEQUENCE [LARGE SCALE GENOMIC DNA]</scope>
    <source>
        <strain evidence="2 3">DSM 13605</strain>
    </source>
</reference>
<name>A0A4R3NA34_9GAMM</name>
<feature type="transmembrane region" description="Helical" evidence="1">
    <location>
        <begin position="33"/>
        <end position="52"/>
    </location>
</feature>
<keyword evidence="1" id="KW-1133">Transmembrane helix</keyword>
<evidence type="ECO:0000313" key="2">
    <source>
        <dbReference type="EMBL" id="TCT26105.1"/>
    </source>
</evidence>
<dbReference type="Proteomes" id="UP000295414">
    <property type="component" value="Unassembled WGS sequence"/>
</dbReference>
<protein>
    <submittedName>
        <fullName evidence="2">Uncharacterized protein</fullName>
    </submittedName>
</protein>
<evidence type="ECO:0000256" key="1">
    <source>
        <dbReference type="SAM" id="Phobius"/>
    </source>
</evidence>
<feature type="transmembrane region" description="Helical" evidence="1">
    <location>
        <begin position="59"/>
        <end position="79"/>
    </location>
</feature>
<keyword evidence="1" id="KW-0472">Membrane</keyword>
<organism evidence="2 3">
    <name type="scientific">Thermomonas haemolytica</name>
    <dbReference type="NCBI Taxonomy" id="141949"/>
    <lineage>
        <taxon>Bacteria</taxon>
        <taxon>Pseudomonadati</taxon>
        <taxon>Pseudomonadota</taxon>
        <taxon>Gammaproteobacteria</taxon>
        <taxon>Lysobacterales</taxon>
        <taxon>Lysobacteraceae</taxon>
        <taxon>Thermomonas</taxon>
    </lineage>
</organism>
<proteinExistence type="predicted"/>
<evidence type="ECO:0000313" key="3">
    <source>
        <dbReference type="Proteomes" id="UP000295414"/>
    </source>
</evidence>
<keyword evidence="1" id="KW-0812">Transmembrane</keyword>
<accession>A0A4R3NA34</accession>
<keyword evidence="3" id="KW-1185">Reference proteome</keyword>
<sequence length="115" mass="12270">MKIEVRIAQWLLAALFFLTGALRLWQALHGIAISDTTLLMSTAQVVLGVLLASGWQLRIVALCAAVLLLIDAALAHPFWKLSGANLTASLLAFLKHMGLVAGLLLLSTAGGARRR</sequence>
<dbReference type="EMBL" id="SMAP01000001">
    <property type="protein sequence ID" value="TCT26105.1"/>
    <property type="molecule type" value="Genomic_DNA"/>
</dbReference>
<dbReference type="AlphaFoldDB" id="A0A4R3NA34"/>
<dbReference type="RefSeq" id="WP_114959206.1">
    <property type="nucleotide sequence ID" value="NZ_MSZW01000034.1"/>
</dbReference>
<comment type="caution">
    <text evidence="2">The sequence shown here is derived from an EMBL/GenBank/DDBJ whole genome shotgun (WGS) entry which is preliminary data.</text>
</comment>